<sequence>MQRRRGADGLEGFKVEVSYERIPGGVRIRRRLFQDITELPREKYGELRAAVEAFRRARREVLVFAPGH</sequence>
<evidence type="ECO:0000313" key="1">
    <source>
        <dbReference type="EMBL" id="PZR18730.1"/>
    </source>
</evidence>
<protein>
    <submittedName>
        <fullName evidence="1">Uncharacterized protein</fullName>
    </submittedName>
</protein>
<evidence type="ECO:0000313" key="2">
    <source>
        <dbReference type="Proteomes" id="UP000249061"/>
    </source>
</evidence>
<dbReference type="EMBL" id="QFQP01000001">
    <property type="protein sequence ID" value="PZR18730.1"/>
    <property type="molecule type" value="Genomic_DNA"/>
</dbReference>
<accession>A0A2W5TSV0</accession>
<proteinExistence type="predicted"/>
<gene>
    <name evidence="1" type="ORF">DI536_02300</name>
</gene>
<dbReference type="AlphaFoldDB" id="A0A2W5TSV0"/>
<dbReference type="Proteomes" id="UP000249061">
    <property type="component" value="Unassembled WGS sequence"/>
</dbReference>
<comment type="caution">
    <text evidence="1">The sequence shown here is derived from an EMBL/GenBank/DDBJ whole genome shotgun (WGS) entry which is preliminary data.</text>
</comment>
<organism evidence="1 2">
    <name type="scientific">Archangium gephyra</name>
    <dbReference type="NCBI Taxonomy" id="48"/>
    <lineage>
        <taxon>Bacteria</taxon>
        <taxon>Pseudomonadati</taxon>
        <taxon>Myxococcota</taxon>
        <taxon>Myxococcia</taxon>
        <taxon>Myxococcales</taxon>
        <taxon>Cystobacterineae</taxon>
        <taxon>Archangiaceae</taxon>
        <taxon>Archangium</taxon>
    </lineage>
</organism>
<name>A0A2W5TSV0_9BACT</name>
<reference evidence="1 2" key="1">
    <citation type="submission" date="2017-08" db="EMBL/GenBank/DDBJ databases">
        <title>Infants hospitalized years apart are colonized by the same room-sourced microbial strains.</title>
        <authorList>
            <person name="Brooks B."/>
            <person name="Olm M.R."/>
            <person name="Firek B.A."/>
            <person name="Baker R."/>
            <person name="Thomas B.C."/>
            <person name="Morowitz M.J."/>
            <person name="Banfield J.F."/>
        </authorList>
    </citation>
    <scope>NUCLEOTIDE SEQUENCE [LARGE SCALE GENOMIC DNA]</scope>
    <source>
        <strain evidence="1">S2_003_000_R2_14</strain>
    </source>
</reference>